<proteinExistence type="predicted"/>
<dbReference type="InterPro" id="IPR000014">
    <property type="entry name" value="PAS"/>
</dbReference>
<keyword evidence="1" id="KW-0597">Phosphoprotein</keyword>
<dbReference type="PANTHER" id="PTHR33745:SF3">
    <property type="entry name" value="RSBT CO-ANTAGONIST PROTEIN RSBRC"/>
    <property type="match status" value="1"/>
</dbReference>
<dbReference type="SUPFAM" id="SSF55785">
    <property type="entry name" value="PYP-like sensor domain (PAS domain)"/>
    <property type="match status" value="2"/>
</dbReference>
<name>A0A7G9YHN6_9EURY</name>
<evidence type="ECO:0000259" key="3">
    <source>
        <dbReference type="PROSITE" id="PS50112"/>
    </source>
</evidence>
<accession>A0A7G9YHN6</accession>
<dbReference type="PROSITE" id="PS50112">
    <property type="entry name" value="PAS"/>
    <property type="match status" value="1"/>
</dbReference>
<dbReference type="SMART" id="SM00086">
    <property type="entry name" value="PAC"/>
    <property type="match status" value="1"/>
</dbReference>
<protein>
    <recommendedName>
        <fullName evidence="7">PAS domain S-box protein</fullName>
    </recommendedName>
</protein>
<dbReference type="Pfam" id="PF10114">
    <property type="entry name" value="PocR"/>
    <property type="match status" value="1"/>
</dbReference>
<dbReference type="InterPro" id="IPR002645">
    <property type="entry name" value="STAS_dom"/>
</dbReference>
<sequence length="615" mass="68462">MNKKKNPSLKELVDLSELQLIQDNFAEAVGTSSVIFSPGCEPLTEFSNPTGFCSLIQSTTAGKERCFQSLREMVRGALESEEPRIMYCFAHGGHFVAPIVIGGKHKGTMFAGQFTPTEFSEGQLEDIRRIAGEIGLDPELLLAEAEQMRVVSEDAVRNYSSLLFQIVGVIAKLGSQAGELRQVRDALQEAHDALERRVQERTSELAEANAGLQHEIAERKSAEDALREGEERFRMMFENLSNAVAVYESVDYGADFIFKDLNRTGETIDDVKREDLIGKSVLNVFPGVVEFGLFDVFRRVWQTGEPEHYPASRYKDEKIAVWRENYVYKLPSGEIVTIYDDVTEQKQMEESLAESEEKHRTLVETLTDLVFIVDMEGRFTYLSPIFEDITGYPVRDFIGHSFTEVIVPEYIESAVNRFKKGVSGEEISLYEIELIHKDKKSVPVELNSISLLNADGGVVGTTGTARDITKRKELEQQLQQAFDKLKVSYEELSIPVIQVWDGVLVLPIIGVLDNERINRLMETMLAKIVETQSRVVIIDVTGVRSVDTNVANDLINMTKAAKLLGAKCVVTGIRPEAAHTLVGLGVDMSEITTKRSMQEGLKYALQIAGAGGVGA</sequence>
<evidence type="ECO:0000259" key="4">
    <source>
        <dbReference type="PROSITE" id="PS50113"/>
    </source>
</evidence>
<gene>
    <name evidence="6" type="ORF">GGGHDLIA_00010</name>
</gene>
<evidence type="ECO:0000313" key="6">
    <source>
        <dbReference type="EMBL" id="QNO47520.1"/>
    </source>
</evidence>
<dbReference type="PROSITE" id="PS50113">
    <property type="entry name" value="PAC"/>
    <property type="match status" value="1"/>
</dbReference>
<dbReference type="Pfam" id="PF01740">
    <property type="entry name" value="STAS"/>
    <property type="match status" value="1"/>
</dbReference>
<dbReference type="CDD" id="cd00130">
    <property type="entry name" value="PAS"/>
    <property type="match status" value="1"/>
</dbReference>
<dbReference type="InterPro" id="IPR036513">
    <property type="entry name" value="STAS_dom_sf"/>
</dbReference>
<evidence type="ECO:0000259" key="5">
    <source>
        <dbReference type="PROSITE" id="PS50801"/>
    </source>
</evidence>
<feature type="coiled-coil region" evidence="2">
    <location>
        <begin position="177"/>
        <end position="232"/>
    </location>
</feature>
<dbReference type="SUPFAM" id="SSF52091">
    <property type="entry name" value="SpoIIaa-like"/>
    <property type="match status" value="1"/>
</dbReference>
<dbReference type="CDD" id="cd07041">
    <property type="entry name" value="STAS_RsbR_RsbS_like"/>
    <property type="match status" value="1"/>
</dbReference>
<evidence type="ECO:0000256" key="1">
    <source>
        <dbReference type="ARBA" id="ARBA00022553"/>
    </source>
</evidence>
<feature type="domain" description="PAS" evidence="3">
    <location>
        <begin position="355"/>
        <end position="425"/>
    </location>
</feature>
<keyword evidence="2" id="KW-0175">Coiled coil</keyword>
<dbReference type="InterPro" id="IPR001610">
    <property type="entry name" value="PAC"/>
</dbReference>
<dbReference type="SMART" id="SM00091">
    <property type="entry name" value="PAS"/>
    <property type="match status" value="2"/>
</dbReference>
<dbReference type="EMBL" id="MT631265">
    <property type="protein sequence ID" value="QNO47520.1"/>
    <property type="molecule type" value="Genomic_DNA"/>
</dbReference>
<dbReference type="InterPro" id="IPR013656">
    <property type="entry name" value="PAS_4"/>
</dbReference>
<dbReference type="NCBIfam" id="TIGR00229">
    <property type="entry name" value="sensory_box"/>
    <property type="match status" value="1"/>
</dbReference>
<dbReference type="PROSITE" id="PS50801">
    <property type="entry name" value="STAS"/>
    <property type="match status" value="1"/>
</dbReference>
<reference evidence="6" key="1">
    <citation type="submission" date="2020-06" db="EMBL/GenBank/DDBJ databases">
        <title>Unique genomic features of the anaerobic methanotrophic archaea.</title>
        <authorList>
            <person name="Chadwick G.L."/>
            <person name="Skennerton C.T."/>
            <person name="Laso-Perez R."/>
            <person name="Leu A.O."/>
            <person name="Speth D.R."/>
            <person name="Yu H."/>
            <person name="Morgan-Lang C."/>
            <person name="Hatzenpichler R."/>
            <person name="Goudeau D."/>
            <person name="Malmstrom R."/>
            <person name="Brazelton W.J."/>
            <person name="Woyke T."/>
            <person name="Hallam S.J."/>
            <person name="Tyson G.W."/>
            <person name="Wegener G."/>
            <person name="Boetius A."/>
            <person name="Orphan V."/>
        </authorList>
    </citation>
    <scope>NUCLEOTIDE SEQUENCE</scope>
</reference>
<organism evidence="6">
    <name type="scientific">Candidatus Methanogaster sp. ANME-2c ERB4</name>
    <dbReference type="NCBI Taxonomy" id="2759911"/>
    <lineage>
        <taxon>Archaea</taxon>
        <taxon>Methanobacteriati</taxon>
        <taxon>Methanobacteriota</taxon>
        <taxon>Stenosarchaea group</taxon>
        <taxon>Methanomicrobia</taxon>
        <taxon>Methanosarcinales</taxon>
        <taxon>ANME-2 cluster</taxon>
        <taxon>Candidatus Methanogasteraceae</taxon>
        <taxon>Candidatus Methanogaster</taxon>
    </lineage>
</organism>
<dbReference type="Gene3D" id="3.30.750.24">
    <property type="entry name" value="STAS domain"/>
    <property type="match status" value="1"/>
</dbReference>
<feature type="domain" description="PAC" evidence="4">
    <location>
        <begin position="428"/>
        <end position="480"/>
    </location>
</feature>
<feature type="domain" description="STAS" evidence="5">
    <location>
        <begin position="493"/>
        <end position="604"/>
    </location>
</feature>
<dbReference type="PANTHER" id="PTHR33745">
    <property type="entry name" value="RSBT ANTAGONIST PROTEIN RSBS-RELATED"/>
    <property type="match status" value="1"/>
</dbReference>
<dbReference type="InterPro" id="IPR000700">
    <property type="entry name" value="PAS-assoc_C"/>
</dbReference>
<dbReference type="AlphaFoldDB" id="A0A7G9YHN6"/>
<dbReference type="InterPro" id="IPR051932">
    <property type="entry name" value="Bact_StressResp_Reg"/>
</dbReference>
<evidence type="ECO:0008006" key="7">
    <source>
        <dbReference type="Google" id="ProtNLM"/>
    </source>
</evidence>
<dbReference type="InterPro" id="IPR035965">
    <property type="entry name" value="PAS-like_dom_sf"/>
</dbReference>
<dbReference type="Gene3D" id="3.30.450.20">
    <property type="entry name" value="PAS domain"/>
    <property type="match status" value="2"/>
</dbReference>
<dbReference type="InterPro" id="IPR018771">
    <property type="entry name" value="PocR_dom"/>
</dbReference>
<dbReference type="Pfam" id="PF08448">
    <property type="entry name" value="PAS_4"/>
    <property type="match status" value="1"/>
</dbReference>
<evidence type="ECO:0000256" key="2">
    <source>
        <dbReference type="SAM" id="Coils"/>
    </source>
</evidence>